<keyword evidence="1" id="KW-1133">Transmembrane helix</keyword>
<dbReference type="NCBIfam" id="TIGR01906">
    <property type="entry name" value="integ_TIGR01906"/>
    <property type="match status" value="1"/>
</dbReference>
<evidence type="ECO:0000256" key="1">
    <source>
        <dbReference type="SAM" id="Phobius"/>
    </source>
</evidence>
<dbReference type="InterPro" id="IPR010178">
    <property type="entry name" value="Lit"/>
</dbReference>
<dbReference type="Proteomes" id="UP000886889">
    <property type="component" value="Unassembled WGS sequence"/>
</dbReference>
<keyword evidence="1" id="KW-0472">Membrane</keyword>
<dbReference type="Pfam" id="PF07314">
    <property type="entry name" value="Lit"/>
    <property type="match status" value="1"/>
</dbReference>
<evidence type="ECO:0000313" key="3">
    <source>
        <dbReference type="Proteomes" id="UP000886889"/>
    </source>
</evidence>
<sequence length="227" mass="26340">MAERKRLPRERKQGNILLALVLTLFIFTAAVVLVLNFKWLYYIDITILGLEEKSGMTVKEIRANYDALIQYNQFWFHGDLKFPTLFMSETGRIHFQEVKQIFTAVQYLCMGSGIASLIGIIRHARSRRLGYLKIAGILTFAIPLLLGALAAVSWERFFVAFHRIFFRNDYWLFDSRTDPVILILPDAYFLHCALLILLLIVLGGLFCFWIYGKRKRAAAQKRRGRGR</sequence>
<feature type="transmembrane region" description="Helical" evidence="1">
    <location>
        <begin position="16"/>
        <end position="41"/>
    </location>
</feature>
<feature type="transmembrane region" description="Helical" evidence="1">
    <location>
        <begin position="104"/>
        <end position="122"/>
    </location>
</feature>
<proteinExistence type="predicted"/>
<evidence type="ECO:0000313" key="2">
    <source>
        <dbReference type="EMBL" id="HIV22443.1"/>
    </source>
</evidence>
<dbReference type="AlphaFoldDB" id="A0A9D1NWT8"/>
<organism evidence="2 3">
    <name type="scientific">Candidatus Merdiplasma excrementigallinarum</name>
    <dbReference type="NCBI Taxonomy" id="2840864"/>
    <lineage>
        <taxon>Bacteria</taxon>
        <taxon>Bacillati</taxon>
        <taxon>Bacillota</taxon>
        <taxon>Clostridia</taxon>
        <taxon>Lachnospirales</taxon>
        <taxon>Lachnospiraceae</taxon>
        <taxon>Lachnospiraceae incertae sedis</taxon>
        <taxon>Candidatus Merdiplasma</taxon>
    </lineage>
</organism>
<keyword evidence="1" id="KW-0812">Transmembrane</keyword>
<dbReference type="EMBL" id="DVOS01000007">
    <property type="protein sequence ID" value="HIV22443.1"/>
    <property type="molecule type" value="Genomic_DNA"/>
</dbReference>
<protein>
    <submittedName>
        <fullName evidence="2">TIGR01906 family membrane protein</fullName>
    </submittedName>
</protein>
<reference evidence="2" key="1">
    <citation type="submission" date="2020-10" db="EMBL/GenBank/DDBJ databases">
        <authorList>
            <person name="Gilroy R."/>
        </authorList>
    </citation>
    <scope>NUCLEOTIDE SEQUENCE</scope>
    <source>
        <strain evidence="2">ChiBcec6-7307</strain>
    </source>
</reference>
<comment type="caution">
    <text evidence="2">The sequence shown here is derived from an EMBL/GenBank/DDBJ whole genome shotgun (WGS) entry which is preliminary data.</text>
</comment>
<gene>
    <name evidence="2" type="ORF">IAC80_00750</name>
</gene>
<accession>A0A9D1NWT8</accession>
<feature type="transmembrane region" description="Helical" evidence="1">
    <location>
        <begin position="188"/>
        <end position="212"/>
    </location>
</feature>
<name>A0A9D1NWT8_9FIRM</name>
<feature type="transmembrane region" description="Helical" evidence="1">
    <location>
        <begin position="134"/>
        <end position="154"/>
    </location>
</feature>
<reference evidence="2" key="2">
    <citation type="journal article" date="2021" name="PeerJ">
        <title>Extensive microbial diversity within the chicken gut microbiome revealed by metagenomics and culture.</title>
        <authorList>
            <person name="Gilroy R."/>
            <person name="Ravi A."/>
            <person name="Getino M."/>
            <person name="Pursley I."/>
            <person name="Horton D.L."/>
            <person name="Alikhan N.F."/>
            <person name="Baker D."/>
            <person name="Gharbi K."/>
            <person name="Hall N."/>
            <person name="Watson M."/>
            <person name="Adriaenssens E.M."/>
            <person name="Foster-Nyarko E."/>
            <person name="Jarju S."/>
            <person name="Secka A."/>
            <person name="Antonio M."/>
            <person name="Oren A."/>
            <person name="Chaudhuri R.R."/>
            <person name="La Ragione R."/>
            <person name="Hildebrand F."/>
            <person name="Pallen M.J."/>
        </authorList>
    </citation>
    <scope>NUCLEOTIDE SEQUENCE</scope>
    <source>
        <strain evidence="2">ChiBcec6-7307</strain>
    </source>
</reference>